<keyword evidence="5 6" id="KW-0472">Membrane</keyword>
<evidence type="ECO:0000256" key="5">
    <source>
        <dbReference type="ARBA" id="ARBA00023136"/>
    </source>
</evidence>
<evidence type="ECO:0000256" key="6">
    <source>
        <dbReference type="SAM" id="Phobius"/>
    </source>
</evidence>
<feature type="transmembrane region" description="Helical" evidence="6">
    <location>
        <begin position="123"/>
        <end position="147"/>
    </location>
</feature>
<evidence type="ECO:0000313" key="7">
    <source>
        <dbReference type="EMBL" id="KAL3743161.1"/>
    </source>
</evidence>
<evidence type="ECO:0000313" key="8">
    <source>
        <dbReference type="Proteomes" id="UP001634007"/>
    </source>
</evidence>
<reference evidence="7 8" key="1">
    <citation type="submission" date="2024-11" db="EMBL/GenBank/DDBJ databases">
        <title>Chromosome-level genome assembly of Eucalyptus globulus Labill. provides insights into its genome evolution.</title>
        <authorList>
            <person name="Li X."/>
        </authorList>
    </citation>
    <scope>NUCLEOTIDE SEQUENCE [LARGE SCALE GENOMIC DNA]</scope>
    <source>
        <strain evidence="7">CL2024</strain>
        <tissue evidence="7">Fresh tender leaves</tissue>
    </source>
</reference>
<keyword evidence="4 6" id="KW-1133">Transmembrane helix</keyword>
<dbReference type="GO" id="GO:0016020">
    <property type="term" value="C:membrane"/>
    <property type="evidence" value="ECO:0007669"/>
    <property type="project" value="UniProtKB-SubCell"/>
</dbReference>
<accession>A0ABD3KTT0</accession>
<evidence type="ECO:0000256" key="1">
    <source>
        <dbReference type="ARBA" id="ARBA00004141"/>
    </source>
</evidence>
<feature type="transmembrane region" description="Helical" evidence="6">
    <location>
        <begin position="36"/>
        <end position="60"/>
    </location>
</feature>
<sequence length="230" mass="25616">MEGTHLVQPAVAALVAAFVAARAYRRKSLDLSGALSGFLVMAVHIAAGYRYGAMLLVFFFSSSKLTKVGEEKKREVDSDFKEGGQRNWIQVLSNSAVATVLVAVICTLTRWKDECLDSRKSALITSLIGGVIARFYLDMFTLVYLSVDIGNKDSLCVVFESLAILDPKPDPTRPGPNFICEFNVFRVGSGNIKTRPDPTRLHPYLNMLNIFTISWCKNLNIHEKHDIRRT</sequence>
<dbReference type="Pfam" id="PF01940">
    <property type="entry name" value="DUF92"/>
    <property type="match status" value="1"/>
</dbReference>
<protein>
    <submittedName>
        <fullName evidence="7">Uncharacterized protein</fullName>
    </submittedName>
</protein>
<dbReference type="EMBL" id="JBJKBG010000004">
    <property type="protein sequence ID" value="KAL3743161.1"/>
    <property type="molecule type" value="Genomic_DNA"/>
</dbReference>
<evidence type="ECO:0000256" key="3">
    <source>
        <dbReference type="ARBA" id="ARBA00022692"/>
    </source>
</evidence>
<proteinExistence type="inferred from homology"/>
<organism evidence="7 8">
    <name type="scientific">Eucalyptus globulus</name>
    <name type="common">Tasmanian blue gum</name>
    <dbReference type="NCBI Taxonomy" id="34317"/>
    <lineage>
        <taxon>Eukaryota</taxon>
        <taxon>Viridiplantae</taxon>
        <taxon>Streptophyta</taxon>
        <taxon>Embryophyta</taxon>
        <taxon>Tracheophyta</taxon>
        <taxon>Spermatophyta</taxon>
        <taxon>Magnoliopsida</taxon>
        <taxon>eudicotyledons</taxon>
        <taxon>Gunneridae</taxon>
        <taxon>Pentapetalae</taxon>
        <taxon>rosids</taxon>
        <taxon>malvids</taxon>
        <taxon>Myrtales</taxon>
        <taxon>Myrtaceae</taxon>
        <taxon>Myrtoideae</taxon>
        <taxon>Eucalypteae</taxon>
        <taxon>Eucalyptus</taxon>
    </lineage>
</organism>
<comment type="caution">
    <text evidence="7">The sequence shown here is derived from an EMBL/GenBank/DDBJ whole genome shotgun (WGS) entry which is preliminary data.</text>
</comment>
<name>A0ABD3KTT0_EUCGL</name>
<dbReference type="InterPro" id="IPR002794">
    <property type="entry name" value="DUF92_TMEM19"/>
</dbReference>
<keyword evidence="8" id="KW-1185">Reference proteome</keyword>
<feature type="transmembrane region" description="Helical" evidence="6">
    <location>
        <begin position="6"/>
        <end position="24"/>
    </location>
</feature>
<evidence type="ECO:0000256" key="2">
    <source>
        <dbReference type="ARBA" id="ARBA00009012"/>
    </source>
</evidence>
<dbReference type="PANTHER" id="PTHR13353:SF14">
    <property type="entry name" value="PROTEIN PGR"/>
    <property type="match status" value="1"/>
</dbReference>
<keyword evidence="3 6" id="KW-0812">Transmembrane</keyword>
<feature type="transmembrane region" description="Helical" evidence="6">
    <location>
        <begin position="88"/>
        <end position="111"/>
    </location>
</feature>
<gene>
    <name evidence="7" type="ORF">ACJRO7_018459</name>
</gene>
<dbReference type="Proteomes" id="UP001634007">
    <property type="component" value="Unassembled WGS sequence"/>
</dbReference>
<comment type="similarity">
    <text evidence="2">Belongs to the TMEM19 family.</text>
</comment>
<comment type="subcellular location">
    <subcellularLocation>
        <location evidence="1">Membrane</location>
        <topology evidence="1">Multi-pass membrane protein</topology>
    </subcellularLocation>
</comment>
<dbReference type="AlphaFoldDB" id="A0ABD3KTT0"/>
<evidence type="ECO:0000256" key="4">
    <source>
        <dbReference type="ARBA" id="ARBA00022989"/>
    </source>
</evidence>
<dbReference type="PANTHER" id="PTHR13353">
    <property type="entry name" value="TRANSMEMBRANE PROTEIN 19"/>
    <property type="match status" value="1"/>
</dbReference>